<evidence type="ECO:0000256" key="1">
    <source>
        <dbReference type="ARBA" id="ARBA00004651"/>
    </source>
</evidence>
<feature type="transmembrane region" description="Helical" evidence="15">
    <location>
        <begin position="315"/>
        <end position="334"/>
    </location>
</feature>
<evidence type="ECO:0000256" key="3">
    <source>
        <dbReference type="ARBA" id="ARBA00022448"/>
    </source>
</evidence>
<comment type="subunit">
    <text evidence="2">Homodimer.</text>
</comment>
<dbReference type="PROSITE" id="PS50850">
    <property type="entry name" value="MFS"/>
    <property type="match status" value="1"/>
</dbReference>
<dbReference type="Pfam" id="PF00083">
    <property type="entry name" value="Sugar_tr"/>
    <property type="match status" value="1"/>
</dbReference>
<dbReference type="InterPro" id="IPR036259">
    <property type="entry name" value="MFS_trans_sf"/>
</dbReference>
<keyword evidence="3" id="KW-0813">Transport</keyword>
<feature type="signal peptide" evidence="16">
    <location>
        <begin position="1"/>
        <end position="16"/>
    </location>
</feature>
<evidence type="ECO:0000256" key="14">
    <source>
        <dbReference type="ARBA" id="ARBA00045752"/>
    </source>
</evidence>
<evidence type="ECO:0000256" key="9">
    <source>
        <dbReference type="ARBA" id="ARBA00044656"/>
    </source>
</evidence>
<organism evidence="18 19">
    <name type="scientific">Babesia ovata</name>
    <dbReference type="NCBI Taxonomy" id="189622"/>
    <lineage>
        <taxon>Eukaryota</taxon>
        <taxon>Sar</taxon>
        <taxon>Alveolata</taxon>
        <taxon>Apicomplexa</taxon>
        <taxon>Aconoidasida</taxon>
        <taxon>Piroplasmida</taxon>
        <taxon>Babesiidae</taxon>
        <taxon>Babesia</taxon>
    </lineage>
</organism>
<dbReference type="InterPro" id="IPR020846">
    <property type="entry name" value="MFS_dom"/>
</dbReference>
<dbReference type="InterPro" id="IPR005829">
    <property type="entry name" value="Sugar_transporter_CS"/>
</dbReference>
<comment type="function">
    <text evidence="14">Sodium-independent facilitative hexose transporter. Can transport D-glucose and D-fructose. Can transport D-mannose, D-galactose, D-xylose and D-glucosamine.</text>
</comment>
<reference evidence="18 19" key="1">
    <citation type="journal article" date="2017" name="BMC Genomics">
        <title>Whole-genome assembly of Babesia ovata and comparative genomics between closely related pathogens.</title>
        <authorList>
            <person name="Yamagishi J."/>
            <person name="Asada M."/>
            <person name="Hakimi H."/>
            <person name="Tanaka T.Q."/>
            <person name="Sugimoto C."/>
            <person name="Kawazu S."/>
        </authorList>
    </citation>
    <scope>NUCLEOTIDE SEQUENCE [LARGE SCALE GENOMIC DNA]</scope>
    <source>
        <strain evidence="18 19">Miyake</strain>
    </source>
</reference>
<dbReference type="OrthoDB" id="6612291at2759"/>
<feature type="domain" description="Major facilitator superfamily (MFS) profile" evidence="17">
    <location>
        <begin position="8"/>
        <end position="461"/>
    </location>
</feature>
<feature type="transmembrane region" description="Helical" evidence="15">
    <location>
        <begin position="275"/>
        <end position="295"/>
    </location>
</feature>
<dbReference type="InterPro" id="IPR005828">
    <property type="entry name" value="MFS_sugar_transport-like"/>
</dbReference>
<keyword evidence="4 15" id="KW-0812">Transmembrane</keyword>
<dbReference type="Gene3D" id="1.20.1250.20">
    <property type="entry name" value="MFS general substrate transporter like domains"/>
    <property type="match status" value="1"/>
</dbReference>
<dbReference type="EMBL" id="BDSA01000002">
    <property type="protein sequence ID" value="GBE60047.1"/>
    <property type="molecule type" value="Genomic_DNA"/>
</dbReference>
<comment type="catalytic activity">
    <reaction evidence="7">
        <text>D-galactose(in) = D-galactose(out)</text>
        <dbReference type="Rhea" id="RHEA:34915"/>
        <dbReference type="ChEBI" id="CHEBI:4139"/>
    </reaction>
    <physiologicalReaction direction="right-to-left" evidence="7">
        <dbReference type="Rhea" id="RHEA:34917"/>
    </physiologicalReaction>
</comment>
<comment type="catalytic activity">
    <reaction evidence="12">
        <text>D-fructose(out) = D-fructose(in)</text>
        <dbReference type="Rhea" id="RHEA:60372"/>
        <dbReference type="ChEBI" id="CHEBI:37721"/>
    </reaction>
    <physiologicalReaction direction="left-to-right" evidence="12">
        <dbReference type="Rhea" id="RHEA:60373"/>
    </physiologicalReaction>
</comment>
<protein>
    <recommendedName>
        <fullName evidence="13">Hexose transporter 1</fullName>
    </recommendedName>
</protein>
<evidence type="ECO:0000256" key="13">
    <source>
        <dbReference type="ARBA" id="ARBA00044780"/>
    </source>
</evidence>
<proteinExistence type="predicted"/>
<feature type="transmembrane region" description="Helical" evidence="15">
    <location>
        <begin position="407"/>
        <end position="425"/>
    </location>
</feature>
<evidence type="ECO:0000256" key="16">
    <source>
        <dbReference type="SAM" id="SignalP"/>
    </source>
</evidence>
<evidence type="ECO:0000256" key="7">
    <source>
        <dbReference type="ARBA" id="ARBA00044637"/>
    </source>
</evidence>
<dbReference type="RefSeq" id="XP_028866290.1">
    <property type="nucleotide sequence ID" value="XM_029010457.1"/>
</dbReference>
<evidence type="ECO:0000256" key="2">
    <source>
        <dbReference type="ARBA" id="ARBA00011738"/>
    </source>
</evidence>
<evidence type="ECO:0000259" key="17">
    <source>
        <dbReference type="PROSITE" id="PS50850"/>
    </source>
</evidence>
<keyword evidence="6 15" id="KW-0472">Membrane</keyword>
<evidence type="ECO:0000256" key="11">
    <source>
        <dbReference type="ARBA" id="ARBA00044668"/>
    </source>
</evidence>
<dbReference type="Proteomes" id="UP000236319">
    <property type="component" value="Unassembled WGS sequence"/>
</dbReference>
<dbReference type="PANTHER" id="PTHR23503:SF8">
    <property type="entry name" value="FACILITATED GLUCOSE TRANSPORTER PROTEIN 1"/>
    <property type="match status" value="1"/>
</dbReference>
<dbReference type="AlphaFoldDB" id="A0A2H6KAL9"/>
<dbReference type="VEuPathDB" id="PiroplasmaDB:BOVATA_015400"/>
<dbReference type="GO" id="GO:0015149">
    <property type="term" value="F:hexose transmembrane transporter activity"/>
    <property type="evidence" value="ECO:0007669"/>
    <property type="project" value="TreeGrafter"/>
</dbReference>
<comment type="subcellular location">
    <subcellularLocation>
        <location evidence="1">Cell membrane</location>
        <topology evidence="1">Multi-pass membrane protein</topology>
    </subcellularLocation>
</comment>
<evidence type="ECO:0000256" key="12">
    <source>
        <dbReference type="ARBA" id="ARBA00044710"/>
    </source>
</evidence>
<comment type="catalytic activity">
    <reaction evidence="9">
        <text>D-xylose(out) = D-xylose(in)</text>
        <dbReference type="Rhea" id="RHEA:78427"/>
        <dbReference type="ChEBI" id="CHEBI:53455"/>
    </reaction>
    <physiologicalReaction direction="left-to-right" evidence="9">
        <dbReference type="Rhea" id="RHEA:78428"/>
    </physiologicalReaction>
</comment>
<name>A0A2H6KAL9_9APIC</name>
<dbReference type="InterPro" id="IPR003663">
    <property type="entry name" value="Sugar/inositol_transpt"/>
</dbReference>
<evidence type="ECO:0000313" key="18">
    <source>
        <dbReference type="EMBL" id="GBE60047.1"/>
    </source>
</evidence>
<evidence type="ECO:0000256" key="5">
    <source>
        <dbReference type="ARBA" id="ARBA00022989"/>
    </source>
</evidence>
<feature type="transmembrane region" description="Helical" evidence="15">
    <location>
        <begin position="371"/>
        <end position="395"/>
    </location>
</feature>
<feature type="transmembrane region" description="Helical" evidence="15">
    <location>
        <begin position="437"/>
        <end position="457"/>
    </location>
</feature>
<keyword evidence="19" id="KW-1185">Reference proteome</keyword>
<keyword evidence="16" id="KW-0732">Signal</keyword>
<comment type="caution">
    <text evidence="18">The sequence shown here is derived from an EMBL/GenBank/DDBJ whole genome shotgun (WGS) entry which is preliminary data.</text>
</comment>
<feature type="transmembrane region" description="Helical" evidence="15">
    <location>
        <begin position="53"/>
        <end position="74"/>
    </location>
</feature>
<accession>A0A2H6KAL9</accession>
<dbReference type="PANTHER" id="PTHR23503">
    <property type="entry name" value="SOLUTE CARRIER FAMILY 2"/>
    <property type="match status" value="1"/>
</dbReference>
<feature type="transmembrane region" description="Helical" evidence="15">
    <location>
        <begin position="110"/>
        <end position="130"/>
    </location>
</feature>
<feature type="transmembrane region" description="Helical" evidence="15">
    <location>
        <begin position="341"/>
        <end position="359"/>
    </location>
</feature>
<evidence type="ECO:0000313" key="19">
    <source>
        <dbReference type="Proteomes" id="UP000236319"/>
    </source>
</evidence>
<dbReference type="GeneID" id="39873817"/>
<feature type="transmembrane region" description="Helical" evidence="15">
    <location>
        <begin position="86"/>
        <end position="104"/>
    </location>
</feature>
<evidence type="ECO:0000256" key="15">
    <source>
        <dbReference type="SAM" id="Phobius"/>
    </source>
</evidence>
<feature type="transmembrane region" description="Helical" evidence="15">
    <location>
        <begin position="193"/>
        <end position="210"/>
    </location>
</feature>
<dbReference type="PRINTS" id="PR00171">
    <property type="entry name" value="SUGRTRNSPORT"/>
</dbReference>
<evidence type="ECO:0000256" key="10">
    <source>
        <dbReference type="ARBA" id="ARBA00044662"/>
    </source>
</evidence>
<dbReference type="GO" id="GO:0005886">
    <property type="term" value="C:plasma membrane"/>
    <property type="evidence" value="ECO:0007669"/>
    <property type="project" value="UniProtKB-SubCell"/>
</dbReference>
<keyword evidence="5 15" id="KW-1133">Transmembrane helix</keyword>
<dbReference type="PROSITE" id="PS00216">
    <property type="entry name" value="SUGAR_TRANSPORT_1"/>
    <property type="match status" value="1"/>
</dbReference>
<comment type="catalytic activity">
    <reaction evidence="8">
        <text>D-glucose(out) = D-glucose(in)</text>
        <dbReference type="Rhea" id="RHEA:60376"/>
        <dbReference type="ChEBI" id="CHEBI:4167"/>
    </reaction>
    <physiologicalReaction direction="left-to-right" evidence="8">
        <dbReference type="Rhea" id="RHEA:60377"/>
    </physiologicalReaction>
</comment>
<gene>
    <name evidence="18" type="ORF">BOVATA_015400</name>
</gene>
<dbReference type="SUPFAM" id="SSF103473">
    <property type="entry name" value="MFS general substrate transporter"/>
    <property type="match status" value="1"/>
</dbReference>
<sequence>MKPYFAFSMTLAAIVAFNFGLNTVSFSASKEFAIVDFEWCKDAEKPYECPKATLYGSLIGGGSFVGGIVGSLLIGTLSKYGRRRAMIIIHAINIIGSLIGTAAQCFSMLLLGRIIAGISVGMSGLVAMYLTEICTVEKRGTYGTAYPMFITTGQLLMNAWQLLHMRVLGAENAPLGADNITIKDQFIWRMAQFWPALFSVIALAIIFLVVKYDTPHMILQEGKEEEAKKVIEMLHGAENVESVFNDVRGDVEALQSSSASMGVVAALKVPAYRKAILIICGLSIMQQLSGINVFVANASKLFVNIMGRTFTASAMALAGVAALFLSTFFLAFVVEKFGRKTLLMFGIGLSAAFMVPAVIVKMTVKAEWAKYVMVAGCIGFMVGFAIGFGGIMWLYFAEALGTEYKDAAFGLATALNWSFAAIVVITSDPLLDWSDNFAYSLYTACGILGLIFVYFFLKETKGKPLGQAFA</sequence>
<dbReference type="InterPro" id="IPR045263">
    <property type="entry name" value="GLUT"/>
</dbReference>
<comment type="catalytic activity">
    <reaction evidence="11">
        <text>D-glucosamine(out) = D-glucosamine(in)</text>
        <dbReference type="Rhea" id="RHEA:78423"/>
        <dbReference type="ChEBI" id="CHEBI:58723"/>
    </reaction>
    <physiologicalReaction direction="left-to-right" evidence="11">
        <dbReference type="Rhea" id="RHEA:78424"/>
    </physiologicalReaction>
</comment>
<evidence type="ECO:0000256" key="8">
    <source>
        <dbReference type="ARBA" id="ARBA00044648"/>
    </source>
</evidence>
<feature type="chain" id="PRO_5014120601" description="Hexose transporter 1" evidence="16">
    <location>
        <begin position="17"/>
        <end position="470"/>
    </location>
</feature>
<evidence type="ECO:0000256" key="6">
    <source>
        <dbReference type="ARBA" id="ARBA00023136"/>
    </source>
</evidence>
<comment type="catalytic activity">
    <reaction evidence="10">
        <text>D-mannose(out) = D-mannose(in)</text>
        <dbReference type="Rhea" id="RHEA:78391"/>
        <dbReference type="ChEBI" id="CHEBI:4208"/>
    </reaction>
    <physiologicalReaction direction="left-to-right" evidence="10">
        <dbReference type="Rhea" id="RHEA:78392"/>
    </physiologicalReaction>
</comment>
<evidence type="ECO:0000256" key="4">
    <source>
        <dbReference type="ARBA" id="ARBA00022692"/>
    </source>
</evidence>